<comment type="subcellular location">
    <subcellularLocation>
        <location evidence="1">Cell membrane</location>
        <topology evidence="1">Multi-pass membrane protein</topology>
    </subcellularLocation>
</comment>
<evidence type="ECO:0000256" key="3">
    <source>
        <dbReference type="ARBA" id="ARBA00022475"/>
    </source>
</evidence>
<name>A0A0S7B847_9CHLR</name>
<sequence length="379" mass="40244">MKNQSLFHKTKGLLAKNSTTSADQSETNTLSQKPQIQHKTLIFIGKYWAWVFLVILIGAFSTAQGFFSLNNFQAILANNSLLLVLALGQTFVIITGGIDLSTGWVMGLASVTASLVMRQYPLNANLTLVILSGFLTCVVIGLAAGFINGVVISRLKVPPFIATLGMYGIARGFGYILSGGPPVSVNQPGIGQFGNGFVFYFHPKAGWNLFNVPEGISGVDLRNVTSLLPYLIIYFVIALFIVHWVLSKTKFGQHVYAVGGSAMAALRAGIPVNRIITKVYMLSALMAGLAGFLYVMRYSGGVASAGDALNLNSIAAIVVGGASLMGGEGTLVGTLVGTLIIAVIQNGLIILGIDPFYQYVAVGVIIIFAVLIDQLKKQS</sequence>
<feature type="transmembrane region" description="Helical" evidence="9">
    <location>
        <begin position="126"/>
        <end position="147"/>
    </location>
</feature>
<evidence type="ECO:0000313" key="11">
    <source>
        <dbReference type="Proteomes" id="UP000055060"/>
    </source>
</evidence>
<proteinExistence type="predicted"/>
<keyword evidence="4" id="KW-0997">Cell inner membrane</keyword>
<accession>A0A0S7B847</accession>
<keyword evidence="7 9" id="KW-0472">Membrane</keyword>
<gene>
    <name evidence="10" type="ORF">LARV_01127</name>
</gene>
<dbReference type="GO" id="GO:0022857">
    <property type="term" value="F:transmembrane transporter activity"/>
    <property type="evidence" value="ECO:0007669"/>
    <property type="project" value="InterPro"/>
</dbReference>
<evidence type="ECO:0000256" key="5">
    <source>
        <dbReference type="ARBA" id="ARBA00022692"/>
    </source>
</evidence>
<evidence type="ECO:0000256" key="2">
    <source>
        <dbReference type="ARBA" id="ARBA00022448"/>
    </source>
</evidence>
<keyword evidence="5 9" id="KW-0812">Transmembrane</keyword>
<keyword evidence="11" id="KW-1185">Reference proteome</keyword>
<feature type="transmembrane region" description="Helical" evidence="9">
    <location>
        <begin position="308"/>
        <end position="324"/>
    </location>
</feature>
<dbReference type="Pfam" id="PF02653">
    <property type="entry name" value="BPD_transp_2"/>
    <property type="match status" value="1"/>
</dbReference>
<evidence type="ECO:0000256" key="9">
    <source>
        <dbReference type="SAM" id="Phobius"/>
    </source>
</evidence>
<keyword evidence="3" id="KW-1003">Cell membrane</keyword>
<evidence type="ECO:0000256" key="7">
    <source>
        <dbReference type="ARBA" id="ARBA00023136"/>
    </source>
</evidence>
<dbReference type="InterPro" id="IPR001851">
    <property type="entry name" value="ABC_transp_permease"/>
</dbReference>
<keyword evidence="2" id="KW-0813">Transport</keyword>
<feature type="transmembrane region" description="Helical" evidence="9">
    <location>
        <begin position="227"/>
        <end position="246"/>
    </location>
</feature>
<feature type="transmembrane region" description="Helical" evidence="9">
    <location>
        <begin position="356"/>
        <end position="375"/>
    </location>
</feature>
<evidence type="ECO:0000256" key="1">
    <source>
        <dbReference type="ARBA" id="ARBA00004651"/>
    </source>
</evidence>
<evidence type="ECO:0000313" key="10">
    <source>
        <dbReference type="EMBL" id="GAP13374.1"/>
    </source>
</evidence>
<dbReference type="CDD" id="cd06579">
    <property type="entry name" value="TM_PBP1_transp_AraH_like"/>
    <property type="match status" value="1"/>
</dbReference>
<dbReference type="GO" id="GO:0005886">
    <property type="term" value="C:plasma membrane"/>
    <property type="evidence" value="ECO:0007669"/>
    <property type="project" value="UniProtKB-SubCell"/>
</dbReference>
<dbReference type="Proteomes" id="UP000055060">
    <property type="component" value="Unassembled WGS sequence"/>
</dbReference>
<reference evidence="10" key="1">
    <citation type="submission" date="2015-07" db="EMBL/GenBank/DDBJ databases">
        <title>Draft Genome Sequences of Anaerolinea thermolimosa IMO-1, Bellilinea caldifistulae GOMI-1, Leptolinea tardivitalis YMTK-2, Levilinea saccharolytica KIBI-1,Longilinea arvoryzae KOME-1, Previously Described as Members of the Anaerolineaceae (Chloroflexi).</title>
        <authorList>
            <person name="Sekiguchi Y."/>
            <person name="Ohashi A."/>
            <person name="Matsuura N."/>
            <person name="Tourlousse M.D."/>
        </authorList>
    </citation>
    <scope>NUCLEOTIDE SEQUENCE [LARGE SCALE GENOMIC DNA]</scope>
    <source>
        <strain evidence="10">KOME-1</strain>
    </source>
</reference>
<feature type="transmembrane region" description="Helical" evidence="9">
    <location>
        <begin position="47"/>
        <end position="69"/>
    </location>
</feature>
<protein>
    <recommendedName>
        <fullName evidence="8">Autoinducer 2 import system permease protein LsrD</fullName>
    </recommendedName>
</protein>
<dbReference type="STRING" id="360412.LARV_01127"/>
<feature type="transmembrane region" description="Helical" evidence="9">
    <location>
        <begin position="279"/>
        <end position="296"/>
    </location>
</feature>
<dbReference type="AlphaFoldDB" id="A0A0S7B847"/>
<dbReference type="OrthoDB" id="9797838at2"/>
<evidence type="ECO:0000256" key="8">
    <source>
        <dbReference type="ARBA" id="ARBA00039381"/>
    </source>
</evidence>
<dbReference type="EMBL" id="DF967972">
    <property type="protein sequence ID" value="GAP13374.1"/>
    <property type="molecule type" value="Genomic_DNA"/>
</dbReference>
<feature type="transmembrane region" description="Helical" evidence="9">
    <location>
        <begin position="81"/>
        <end position="106"/>
    </location>
</feature>
<dbReference type="PANTHER" id="PTHR32196:SF71">
    <property type="entry name" value="AUTOINDUCER 2 IMPORT SYSTEM PERMEASE PROTEIN LSRD"/>
    <property type="match status" value="1"/>
</dbReference>
<feature type="transmembrane region" description="Helical" evidence="9">
    <location>
        <begin position="331"/>
        <end position="350"/>
    </location>
</feature>
<feature type="transmembrane region" description="Helical" evidence="9">
    <location>
        <begin position="159"/>
        <end position="178"/>
    </location>
</feature>
<organism evidence="10">
    <name type="scientific">Longilinea arvoryzae</name>
    <dbReference type="NCBI Taxonomy" id="360412"/>
    <lineage>
        <taxon>Bacteria</taxon>
        <taxon>Bacillati</taxon>
        <taxon>Chloroflexota</taxon>
        <taxon>Anaerolineae</taxon>
        <taxon>Anaerolineales</taxon>
        <taxon>Anaerolineaceae</taxon>
        <taxon>Longilinea</taxon>
    </lineage>
</organism>
<evidence type="ECO:0000256" key="4">
    <source>
        <dbReference type="ARBA" id="ARBA00022519"/>
    </source>
</evidence>
<dbReference type="PANTHER" id="PTHR32196">
    <property type="entry name" value="ABC TRANSPORTER PERMEASE PROTEIN YPHD-RELATED-RELATED"/>
    <property type="match status" value="1"/>
</dbReference>
<evidence type="ECO:0000256" key="6">
    <source>
        <dbReference type="ARBA" id="ARBA00022989"/>
    </source>
</evidence>
<keyword evidence="6 9" id="KW-1133">Transmembrane helix</keyword>